<keyword evidence="3" id="KW-0347">Helicase</keyword>
<dbReference type="InterPro" id="IPR000212">
    <property type="entry name" value="DNA_helicase_UvrD/REP"/>
</dbReference>
<evidence type="ECO:0000256" key="4">
    <source>
        <dbReference type="ARBA" id="ARBA00022840"/>
    </source>
</evidence>
<dbReference type="Gene3D" id="3.40.50.300">
    <property type="entry name" value="P-loop containing nucleotide triphosphate hydrolases"/>
    <property type="match status" value="2"/>
</dbReference>
<keyword evidence="2" id="KW-0378">Hydrolase</keyword>
<keyword evidence="4" id="KW-0067">ATP-binding</keyword>
<dbReference type="Pfam" id="PF13245">
    <property type="entry name" value="AAA_19"/>
    <property type="match status" value="1"/>
</dbReference>
<dbReference type="InterPro" id="IPR027417">
    <property type="entry name" value="P-loop_NTPase"/>
</dbReference>
<protein>
    <recommendedName>
        <fullName evidence="6">UvrD-like helicase C-terminal domain-containing protein</fullName>
    </recommendedName>
</protein>
<proteinExistence type="predicted"/>
<dbReference type="InterPro" id="IPR014017">
    <property type="entry name" value="DNA_helicase_UvrD-like_C"/>
</dbReference>
<name>A0ABN8PNZ6_9CNID</name>
<dbReference type="EMBL" id="CALNXK010000082">
    <property type="protein sequence ID" value="CAH3147858.1"/>
    <property type="molecule type" value="Genomic_DNA"/>
</dbReference>
<accession>A0ABN8PNZ6</accession>
<feature type="compositionally biased region" description="Basic and acidic residues" evidence="5">
    <location>
        <begin position="32"/>
        <end position="47"/>
    </location>
</feature>
<sequence>MASRKRPSTNDRKTVPKKTKRSDPSPQQRQRSIKEYFSPEKKEDGGDLKNNLSSDVVRTSLSLNPREASANSSVNSSLISTPLSSQSGSDQAATSSLSTNGSCNTSYRRRQRARLSKENRSPTDKLKQTEEQLTIINHDEDNGGVVKIMAFAGTGKTTTLVLYTKEKPDKHFLYVAYNKAAQENAERLFPDNVECKTLHSLAYEKVGSRYRHKLKQLKIRTIMKTLPDVGYPHARTVQETLENFISSADDVVKVEHVPEKKYGKDRSHSYSHEYKSVRYFKIYQLQSPILTGFDYLLIDEAQDCTPAASAFLLSQKCKKILVGDPHQQIYSFRGARNALQEVESSNTFYLTQSFRFGPEIAHVASSVLKALKDVQEKTLEGVAGEGSVLDEKCSKQLNVITRTNYTLFNEAASVCDAKEDVKVGFIGGIKSLDLDRIHDIWKLRRAGSDTAKVKTLDIKDKLIKHFGTFPALEKYARDAPDPELLSKIKIVEMHEENLDEIVQLLKSKAVRKNDSADVIFATAHKAKGLEFDHVRVAEDFLSGLDSGLYLSELEDDEKNLLYVAVSRAKKSLRLSQKIVNLIHLQKPCVKCKSQVVEELIVSGEGFFCRSCARSNFPYLESLALEQSAFSTFSAKLNPVGATRVDFEDF</sequence>
<evidence type="ECO:0000256" key="2">
    <source>
        <dbReference type="ARBA" id="ARBA00022801"/>
    </source>
</evidence>
<evidence type="ECO:0000256" key="5">
    <source>
        <dbReference type="SAM" id="MobiDB-lite"/>
    </source>
</evidence>
<keyword evidence="8" id="KW-1185">Reference proteome</keyword>
<evidence type="ECO:0000256" key="3">
    <source>
        <dbReference type="ARBA" id="ARBA00022806"/>
    </source>
</evidence>
<dbReference type="Pfam" id="PF13361">
    <property type="entry name" value="UvrD_C"/>
    <property type="match status" value="1"/>
</dbReference>
<dbReference type="Proteomes" id="UP001159405">
    <property type="component" value="Unassembled WGS sequence"/>
</dbReference>
<dbReference type="SUPFAM" id="SSF52540">
    <property type="entry name" value="P-loop containing nucleoside triphosphate hydrolases"/>
    <property type="match status" value="1"/>
</dbReference>
<feature type="compositionally biased region" description="Polar residues" evidence="5">
    <location>
        <begin position="50"/>
        <end position="63"/>
    </location>
</feature>
<evidence type="ECO:0000313" key="7">
    <source>
        <dbReference type="EMBL" id="CAH3147858.1"/>
    </source>
</evidence>
<evidence type="ECO:0000256" key="1">
    <source>
        <dbReference type="ARBA" id="ARBA00022741"/>
    </source>
</evidence>
<feature type="region of interest" description="Disordered" evidence="5">
    <location>
        <begin position="1"/>
        <end position="131"/>
    </location>
</feature>
<reference evidence="7 8" key="1">
    <citation type="submission" date="2022-05" db="EMBL/GenBank/DDBJ databases">
        <authorList>
            <consortium name="Genoscope - CEA"/>
            <person name="William W."/>
        </authorList>
    </citation>
    <scope>NUCLEOTIDE SEQUENCE [LARGE SCALE GENOMIC DNA]</scope>
</reference>
<feature type="domain" description="UvrD-like helicase C-terminal" evidence="6">
    <location>
        <begin position="496"/>
        <end position="575"/>
    </location>
</feature>
<feature type="compositionally biased region" description="Polar residues" evidence="5">
    <location>
        <begin position="90"/>
        <end position="106"/>
    </location>
</feature>
<feature type="compositionally biased region" description="Basic and acidic residues" evidence="5">
    <location>
        <begin position="115"/>
        <end position="130"/>
    </location>
</feature>
<organism evidence="7 8">
    <name type="scientific">Porites lobata</name>
    <dbReference type="NCBI Taxonomy" id="104759"/>
    <lineage>
        <taxon>Eukaryota</taxon>
        <taxon>Metazoa</taxon>
        <taxon>Cnidaria</taxon>
        <taxon>Anthozoa</taxon>
        <taxon>Hexacorallia</taxon>
        <taxon>Scleractinia</taxon>
        <taxon>Fungiina</taxon>
        <taxon>Poritidae</taxon>
        <taxon>Porites</taxon>
    </lineage>
</organism>
<keyword evidence="1" id="KW-0547">Nucleotide-binding</keyword>
<feature type="compositionally biased region" description="Low complexity" evidence="5">
    <location>
        <begin position="69"/>
        <end position="89"/>
    </location>
</feature>
<gene>
    <name evidence="7" type="ORF">PLOB_00046286</name>
</gene>
<dbReference type="PANTHER" id="PTHR11070:SF30">
    <property type="entry name" value="F-BOX DNA HELICASE 1"/>
    <property type="match status" value="1"/>
</dbReference>
<evidence type="ECO:0000259" key="6">
    <source>
        <dbReference type="Pfam" id="PF13361"/>
    </source>
</evidence>
<evidence type="ECO:0000313" key="8">
    <source>
        <dbReference type="Proteomes" id="UP001159405"/>
    </source>
</evidence>
<dbReference type="PANTHER" id="PTHR11070">
    <property type="entry name" value="UVRD / RECB / PCRA DNA HELICASE FAMILY MEMBER"/>
    <property type="match status" value="1"/>
</dbReference>
<comment type="caution">
    <text evidence="7">The sequence shown here is derived from an EMBL/GenBank/DDBJ whole genome shotgun (WGS) entry which is preliminary data.</text>
</comment>